<dbReference type="PROSITE" id="PS51257">
    <property type="entry name" value="PROKAR_LIPOPROTEIN"/>
    <property type="match status" value="1"/>
</dbReference>
<proteinExistence type="predicted"/>
<evidence type="ECO:0000313" key="1">
    <source>
        <dbReference type="EMBL" id="EOD81873.1"/>
    </source>
</evidence>
<comment type="caution">
    <text evidence="1">The sequence shown here is derived from an EMBL/GenBank/DDBJ whole genome shotgun (WGS) entry which is preliminary data.</text>
</comment>
<dbReference type="Proteomes" id="UP000011223">
    <property type="component" value="Unassembled WGS sequence"/>
</dbReference>
<dbReference type="InterPro" id="IPR011250">
    <property type="entry name" value="OMP/PagP_B-barrel"/>
</dbReference>
<name>R1H0E7_9GAMM</name>
<accession>R1H0E7</accession>
<keyword evidence="2" id="KW-1185">Reference proteome</keyword>
<evidence type="ECO:0000313" key="2">
    <source>
        <dbReference type="Proteomes" id="UP000011223"/>
    </source>
</evidence>
<dbReference type="EMBL" id="ANFM02000001">
    <property type="protein sequence ID" value="EOD81873.1"/>
    <property type="molecule type" value="Genomic_DNA"/>
</dbReference>
<evidence type="ECO:0008006" key="3">
    <source>
        <dbReference type="Google" id="ProtNLM"/>
    </source>
</evidence>
<gene>
    <name evidence="1" type="ORF">D515_00031</name>
</gene>
<dbReference type="AlphaFoldDB" id="R1H0E7"/>
<dbReference type="RefSeq" id="WP_002535030.1">
    <property type="nucleotide sequence ID" value="NZ_ANFM02000001.1"/>
</dbReference>
<dbReference type="eggNOG" id="ENOG5031PC2">
    <property type="taxonomic scope" value="Bacteria"/>
</dbReference>
<dbReference type="SUPFAM" id="SSF56925">
    <property type="entry name" value="OMPA-like"/>
    <property type="match status" value="1"/>
</dbReference>
<organism evidence="1 2">
    <name type="scientific">Grimontia indica</name>
    <dbReference type="NCBI Taxonomy" id="1056512"/>
    <lineage>
        <taxon>Bacteria</taxon>
        <taxon>Pseudomonadati</taxon>
        <taxon>Pseudomonadota</taxon>
        <taxon>Gammaproteobacteria</taxon>
        <taxon>Vibrionales</taxon>
        <taxon>Vibrionaceae</taxon>
        <taxon>Grimontia</taxon>
    </lineage>
</organism>
<sequence>MEKPISEQKFVSVPITLAALPLTFAASCYSQDDFNTYQLDITTEILTEGGVAAEDELLIGGEFRYFFLRQSPFHLYLSSGYRTDTDDEGSTFDIYNADVGSQWDFGYFWGNRAFLEAAVGVAYIRESYAIALIDRNASSDFDEFTYKAAFGLGVEWQNTVGTKLFINQYGSDYRSLGISLSYSF</sequence>
<reference evidence="1 2" key="1">
    <citation type="journal article" date="2014" name="PLoS ONE">
        <title>Grimontia indica AK16(T), sp. nov., Isolated from a Seawater Sample Reports the Presence of Pathogenic Genes Similar to Vibrio Genus.</title>
        <authorList>
            <person name="Singh A."/>
            <person name="Vaidya B."/>
            <person name="Khatri I."/>
            <person name="Srinivas T.N."/>
            <person name="Subramanian S."/>
            <person name="Korpole S."/>
            <person name="Pinnaka A.K."/>
        </authorList>
    </citation>
    <scope>NUCLEOTIDE SEQUENCE [LARGE SCALE GENOMIC DNA]</scope>
    <source>
        <strain evidence="1 2">AK16</strain>
    </source>
</reference>
<protein>
    <recommendedName>
        <fullName evidence="3">Outer membrane protein beta-barrel domain-containing protein</fullName>
    </recommendedName>
</protein>